<dbReference type="Proteomes" id="UP000799640">
    <property type="component" value="Unassembled WGS sequence"/>
</dbReference>
<feature type="compositionally biased region" description="Pro residues" evidence="1">
    <location>
        <begin position="293"/>
        <end position="305"/>
    </location>
</feature>
<organism evidence="2 3">
    <name type="scientific">Trichodelitschia bisporula</name>
    <dbReference type="NCBI Taxonomy" id="703511"/>
    <lineage>
        <taxon>Eukaryota</taxon>
        <taxon>Fungi</taxon>
        <taxon>Dikarya</taxon>
        <taxon>Ascomycota</taxon>
        <taxon>Pezizomycotina</taxon>
        <taxon>Dothideomycetes</taxon>
        <taxon>Dothideomycetes incertae sedis</taxon>
        <taxon>Phaeotrichales</taxon>
        <taxon>Phaeotrichaceae</taxon>
        <taxon>Trichodelitschia</taxon>
    </lineage>
</organism>
<dbReference type="AlphaFoldDB" id="A0A6G1HXZ3"/>
<name>A0A6G1HXZ3_9PEZI</name>
<proteinExistence type="predicted"/>
<gene>
    <name evidence="2" type="ORF">EJ06DRAFT_529975</name>
</gene>
<keyword evidence="3" id="KW-1185">Reference proteome</keyword>
<feature type="compositionally biased region" description="Pro residues" evidence="1">
    <location>
        <begin position="222"/>
        <end position="231"/>
    </location>
</feature>
<dbReference type="EMBL" id="ML996694">
    <property type="protein sequence ID" value="KAF2400882.1"/>
    <property type="molecule type" value="Genomic_DNA"/>
</dbReference>
<accession>A0A6G1HXZ3</accession>
<dbReference type="OrthoDB" id="5367052at2759"/>
<feature type="compositionally biased region" description="Gly residues" evidence="1">
    <location>
        <begin position="557"/>
        <end position="572"/>
    </location>
</feature>
<sequence length="1005" mass="106405">MSPQSQQSGASTAERMLAFPPPPGPRDRSQSKPRFTLSALTRAASKDRSQPPPAAPGIDALTSSTAEALSRAPPSRWDQPSLAGPSRPPPPTTRSSVYIPTAPAPEPPPAARRSASTGAIAPRTTPTWEPGMPLPPPPPGAPGASRPSRTSRTGSGSGGAWPGPHPPPPPRAASSTRADGPSNQVPIIALPTRRPPGRGTALGPVPPTPAGWVEGQGFGRDSPPPPLPPMPTAAVSGNGGGPGPSSLVRRTSTTPIRERRNASRARDGEAGPSDLTLSPGHIRQGAFKKPRSPTGPVPQATPPFSPSAIAAGKTRVVSAPSMHLGRGLVTPPLMGERPVSHILHLPNEELGLVGASPALVPERRSSEPAVGEGDAFVAAAAERHRLFLAQEAAAPSDAARLALFAAFMVAESRVRRERYSAAFTAMGSDVLELTRDLWRAPSPLTTETFASPDSYDAYSSTSSAFPSPGFDMDAAGPHRQRHQPVLSPIPSMAQSSIADGNGDDSRGRPASRWWESSASSGGRPGGRRIERSKRESRFMGLPAEALSSLQWEDEGSPGVGGTPTQLPGGGPSGEYPPEKVGWHDIESALGSARTVPATPTPEPGLDVSRLVTLPPPYPRHHPAVANNHPDLAGARDVLLLLKDTSEVGRVKDAYVARIAARRERFATEAAERAAAMRRGIQEQVAMGLVDYTGAAAAEAAFHAEEEGLAGAERRAEFDGFGAKVLGPLMEVLGERVAVAGACIEGLEHGMEHGAGADAAQREGDEQPELLERLNLLKWVFEAREVLHRAMFTLEAERDDKYRELVTAPLRKPGLEARLAEAEGFFESDKKERLAVFEAEVKKRYDAFAAQVEAHVTRGVEAQLCAFWDIAPGLRATALTVPGDEAELAVLDVRIPGGEIVENPGYAAHPLQYLFVLLGHAQKAAYQFIESQINLMCLLHEARTGAMRASGGGRDEEERLTAELKERVGTVEGLWREALGEVLEGVREKVERVLVAQGGWDEALLE</sequence>
<feature type="compositionally biased region" description="Basic and acidic residues" evidence="1">
    <location>
        <begin position="527"/>
        <end position="537"/>
    </location>
</feature>
<feature type="region of interest" description="Disordered" evidence="1">
    <location>
        <begin position="1"/>
        <end position="307"/>
    </location>
</feature>
<feature type="compositionally biased region" description="Pro residues" evidence="1">
    <location>
        <begin position="132"/>
        <end position="141"/>
    </location>
</feature>
<feature type="compositionally biased region" description="Low complexity" evidence="1">
    <location>
        <begin position="142"/>
        <end position="154"/>
    </location>
</feature>
<evidence type="ECO:0000313" key="2">
    <source>
        <dbReference type="EMBL" id="KAF2400882.1"/>
    </source>
</evidence>
<feature type="compositionally biased region" description="Basic and acidic residues" evidence="1">
    <location>
        <begin position="256"/>
        <end position="269"/>
    </location>
</feature>
<feature type="region of interest" description="Disordered" evidence="1">
    <location>
        <begin position="491"/>
        <end position="580"/>
    </location>
</feature>
<feature type="compositionally biased region" description="Polar residues" evidence="1">
    <location>
        <begin position="1"/>
        <end position="11"/>
    </location>
</feature>
<reference evidence="2" key="1">
    <citation type="journal article" date="2020" name="Stud. Mycol.">
        <title>101 Dothideomycetes genomes: a test case for predicting lifestyles and emergence of pathogens.</title>
        <authorList>
            <person name="Haridas S."/>
            <person name="Albert R."/>
            <person name="Binder M."/>
            <person name="Bloem J."/>
            <person name="Labutti K."/>
            <person name="Salamov A."/>
            <person name="Andreopoulos B."/>
            <person name="Baker S."/>
            <person name="Barry K."/>
            <person name="Bills G."/>
            <person name="Bluhm B."/>
            <person name="Cannon C."/>
            <person name="Castanera R."/>
            <person name="Culley D."/>
            <person name="Daum C."/>
            <person name="Ezra D."/>
            <person name="Gonzalez J."/>
            <person name="Henrissat B."/>
            <person name="Kuo A."/>
            <person name="Liang C."/>
            <person name="Lipzen A."/>
            <person name="Lutzoni F."/>
            <person name="Magnuson J."/>
            <person name="Mondo S."/>
            <person name="Nolan M."/>
            <person name="Ohm R."/>
            <person name="Pangilinan J."/>
            <person name="Park H.-J."/>
            <person name="Ramirez L."/>
            <person name="Alfaro M."/>
            <person name="Sun H."/>
            <person name="Tritt A."/>
            <person name="Yoshinaga Y."/>
            <person name="Zwiers L.-H."/>
            <person name="Turgeon B."/>
            <person name="Goodwin S."/>
            <person name="Spatafora J."/>
            <person name="Crous P."/>
            <person name="Grigoriev I."/>
        </authorList>
    </citation>
    <scope>NUCLEOTIDE SEQUENCE</scope>
    <source>
        <strain evidence="2">CBS 262.69</strain>
    </source>
</reference>
<protein>
    <submittedName>
        <fullName evidence="2">Uncharacterized protein</fullName>
    </submittedName>
</protein>
<evidence type="ECO:0000256" key="1">
    <source>
        <dbReference type="SAM" id="MobiDB-lite"/>
    </source>
</evidence>
<evidence type="ECO:0000313" key="3">
    <source>
        <dbReference type="Proteomes" id="UP000799640"/>
    </source>
</evidence>